<sequence>MPTAIQKLMIDNLHRVFGERDPEKRRAAIAEIVADDIVFSDPEGVVVGADAVDAKIDELLAGAPGFVFSETGPARESQDLGLLTWGFGPAGEPPVVTGIDVATVVDGRIATLHTILTND</sequence>
<dbReference type="SUPFAM" id="SSF54427">
    <property type="entry name" value="NTF2-like"/>
    <property type="match status" value="1"/>
</dbReference>
<proteinExistence type="predicted"/>
<evidence type="ECO:0000259" key="1">
    <source>
        <dbReference type="Pfam" id="PF12680"/>
    </source>
</evidence>
<dbReference type="RefSeq" id="WP_208019811.1">
    <property type="nucleotide sequence ID" value="NZ_PYAU01000001.1"/>
</dbReference>
<accession>A0A2P8GV75</accession>
<feature type="domain" description="SnoaL-like" evidence="1">
    <location>
        <begin position="15"/>
        <end position="110"/>
    </location>
</feature>
<dbReference type="Gene3D" id="3.10.450.50">
    <property type="match status" value="1"/>
</dbReference>
<dbReference type="Pfam" id="PF12680">
    <property type="entry name" value="SnoaL_2"/>
    <property type="match status" value="1"/>
</dbReference>
<protein>
    <submittedName>
        <fullName evidence="2">SnoaL-like protein</fullName>
    </submittedName>
</protein>
<dbReference type="InterPro" id="IPR037401">
    <property type="entry name" value="SnoaL-like"/>
</dbReference>
<comment type="caution">
    <text evidence="2">The sequence shown here is derived from an EMBL/GenBank/DDBJ whole genome shotgun (WGS) entry which is preliminary data.</text>
</comment>
<dbReference type="Proteomes" id="UP000241203">
    <property type="component" value="Unassembled WGS sequence"/>
</dbReference>
<name>A0A2P8GV75_9MICO</name>
<reference evidence="2 3" key="1">
    <citation type="submission" date="2018-03" db="EMBL/GenBank/DDBJ databases">
        <title>Genomic Encyclopedia of Archaeal and Bacterial Type Strains, Phase II (KMG-II): from individual species to whole genera.</title>
        <authorList>
            <person name="Goeker M."/>
        </authorList>
    </citation>
    <scope>NUCLEOTIDE SEQUENCE [LARGE SCALE GENOMIC DNA]</scope>
    <source>
        <strain evidence="2 3">DSM 21548</strain>
    </source>
</reference>
<dbReference type="EMBL" id="PYAU01000001">
    <property type="protein sequence ID" value="PSL37856.1"/>
    <property type="molecule type" value="Genomic_DNA"/>
</dbReference>
<dbReference type="InterPro" id="IPR032710">
    <property type="entry name" value="NTF2-like_dom_sf"/>
</dbReference>
<evidence type="ECO:0000313" key="2">
    <source>
        <dbReference type="EMBL" id="PSL37856.1"/>
    </source>
</evidence>
<gene>
    <name evidence="2" type="ORF">CLV49_1463</name>
</gene>
<organism evidence="2 3">
    <name type="scientific">Labedella gwakjiensis</name>
    <dbReference type="NCBI Taxonomy" id="390269"/>
    <lineage>
        <taxon>Bacteria</taxon>
        <taxon>Bacillati</taxon>
        <taxon>Actinomycetota</taxon>
        <taxon>Actinomycetes</taxon>
        <taxon>Micrococcales</taxon>
        <taxon>Microbacteriaceae</taxon>
        <taxon>Labedella</taxon>
    </lineage>
</organism>
<evidence type="ECO:0000313" key="3">
    <source>
        <dbReference type="Proteomes" id="UP000241203"/>
    </source>
</evidence>
<dbReference type="AlphaFoldDB" id="A0A2P8GV75"/>